<dbReference type="InterPro" id="IPR016040">
    <property type="entry name" value="NAD(P)-bd_dom"/>
</dbReference>
<name>A0A7X5TUV2_9MICO</name>
<dbReference type="AlphaFoldDB" id="A0A7X5TUV2"/>
<sequence length="214" mass="21916">MTNITVLGGTGYAGKHIVAEAARRGHAVTSYSRNAPTEPVAGVTYVTGSLLDPEVLRSAVDGADVVVETLSPRGELDGKLVDLVSELARLATEHGARLGVVGGAGSLLVEPGGSAVADGPDFPAEILSEAKQLQAVLENLRADASGLDWFFVSPAGGFGPWAEGEATGTFRIGGDVLLVDEHGQSNISGADFATAFVDEIESPAHSGARFTVAY</sequence>
<dbReference type="PANTHER" id="PTHR43355">
    <property type="entry name" value="FLAVIN REDUCTASE (NADPH)"/>
    <property type="match status" value="1"/>
</dbReference>
<reference evidence="2 3" key="1">
    <citation type="submission" date="2020-02" db="EMBL/GenBank/DDBJ databases">
        <title>Sequencing the genomes of 1000 actinobacteria strains.</title>
        <authorList>
            <person name="Klenk H.-P."/>
        </authorList>
    </citation>
    <scope>NUCLEOTIDE SEQUENCE [LARGE SCALE GENOMIC DNA]</scope>
    <source>
        <strain evidence="2 3">DSM 27960</strain>
    </source>
</reference>
<feature type="domain" description="NAD(P)-binding" evidence="1">
    <location>
        <begin position="8"/>
        <end position="203"/>
    </location>
</feature>
<proteinExistence type="predicted"/>
<dbReference type="GO" id="GO:0016646">
    <property type="term" value="F:oxidoreductase activity, acting on the CH-NH group of donors, NAD or NADP as acceptor"/>
    <property type="evidence" value="ECO:0007669"/>
    <property type="project" value="TreeGrafter"/>
</dbReference>
<dbReference type="EMBL" id="JAAMOX010000002">
    <property type="protein sequence ID" value="NIH54833.1"/>
    <property type="molecule type" value="Genomic_DNA"/>
</dbReference>
<dbReference type="Proteomes" id="UP000541033">
    <property type="component" value="Unassembled WGS sequence"/>
</dbReference>
<dbReference type="Pfam" id="PF13460">
    <property type="entry name" value="NAD_binding_10"/>
    <property type="match status" value="1"/>
</dbReference>
<evidence type="ECO:0000313" key="2">
    <source>
        <dbReference type="EMBL" id="NIH54833.1"/>
    </source>
</evidence>
<accession>A0A7X5TUV2</accession>
<evidence type="ECO:0000313" key="3">
    <source>
        <dbReference type="Proteomes" id="UP000541033"/>
    </source>
</evidence>
<organism evidence="2 3">
    <name type="scientific">Lysinibacter cavernae</name>
    <dbReference type="NCBI Taxonomy" id="1640652"/>
    <lineage>
        <taxon>Bacteria</taxon>
        <taxon>Bacillati</taxon>
        <taxon>Actinomycetota</taxon>
        <taxon>Actinomycetes</taxon>
        <taxon>Micrococcales</taxon>
        <taxon>Microbacteriaceae</taxon>
        <taxon>Lysinibacter</taxon>
    </lineage>
</organism>
<protein>
    <recommendedName>
        <fullName evidence="1">NAD(P)-binding domain-containing protein</fullName>
    </recommendedName>
</protein>
<keyword evidence="3" id="KW-1185">Reference proteome</keyword>
<comment type="caution">
    <text evidence="2">The sequence shown here is derived from an EMBL/GenBank/DDBJ whole genome shotgun (WGS) entry which is preliminary data.</text>
</comment>
<dbReference type="RefSeq" id="WP_167151414.1">
    <property type="nucleotide sequence ID" value="NZ_JAAMOX010000002.1"/>
</dbReference>
<dbReference type="PANTHER" id="PTHR43355:SF2">
    <property type="entry name" value="FLAVIN REDUCTASE (NADPH)"/>
    <property type="match status" value="1"/>
</dbReference>
<dbReference type="InterPro" id="IPR036291">
    <property type="entry name" value="NAD(P)-bd_dom_sf"/>
</dbReference>
<dbReference type="Gene3D" id="3.40.50.720">
    <property type="entry name" value="NAD(P)-binding Rossmann-like Domain"/>
    <property type="match status" value="1"/>
</dbReference>
<gene>
    <name evidence="2" type="ORF">FHX76_002729</name>
</gene>
<evidence type="ECO:0000259" key="1">
    <source>
        <dbReference type="Pfam" id="PF13460"/>
    </source>
</evidence>
<dbReference type="SUPFAM" id="SSF51735">
    <property type="entry name" value="NAD(P)-binding Rossmann-fold domains"/>
    <property type="match status" value="1"/>
</dbReference>
<dbReference type="InterPro" id="IPR051606">
    <property type="entry name" value="Polyketide_Oxido-like"/>
</dbReference>